<dbReference type="EMBL" id="JAAMFM010000007">
    <property type="protein sequence ID" value="NVM94721.1"/>
    <property type="molecule type" value="Genomic_DNA"/>
</dbReference>
<dbReference type="AlphaFoldDB" id="A0A7Y7LZJ2"/>
<evidence type="ECO:0000256" key="5">
    <source>
        <dbReference type="HAMAP-Rule" id="MF_00291"/>
    </source>
</evidence>
<comment type="similarity">
    <text evidence="1 5">Belongs to the universal ribosomal protein uS2 family.</text>
</comment>
<dbReference type="CDD" id="cd01425">
    <property type="entry name" value="RPS2"/>
    <property type="match status" value="1"/>
</dbReference>
<keyword evidence="3 5" id="KW-0687">Ribonucleoprotein</keyword>
<evidence type="ECO:0000256" key="2">
    <source>
        <dbReference type="ARBA" id="ARBA00022980"/>
    </source>
</evidence>
<evidence type="ECO:0000256" key="1">
    <source>
        <dbReference type="ARBA" id="ARBA00006242"/>
    </source>
</evidence>
<dbReference type="PANTHER" id="PTHR12534:SF0">
    <property type="entry name" value="SMALL RIBOSOMAL SUBUNIT PROTEIN US2M"/>
    <property type="match status" value="1"/>
</dbReference>
<dbReference type="Gene3D" id="1.10.287.610">
    <property type="entry name" value="Helix hairpin bin"/>
    <property type="match status" value="1"/>
</dbReference>
<dbReference type="NCBIfam" id="TIGR01011">
    <property type="entry name" value="rpsB_bact"/>
    <property type="match status" value="1"/>
</dbReference>
<evidence type="ECO:0000256" key="6">
    <source>
        <dbReference type="SAM" id="MobiDB-lite"/>
    </source>
</evidence>
<sequence>MPVVTMRQLLDSGVHFGHQTRRWNPKMKRFILTERNGIYIIDLQQSLSFIDRAYEFVKATVAHGGTVLFVGTKKQAQEAIAEQATRVGQPYVNQRWLGGMLTNFQTVSKRISRMKELEEINFDDVASSGHTKKELLLLKRELTKLQTNLGGIRNLNKAPSLLWVVDTPKEHLAIDEAHKLNIPVVAILDSNCNPDDVDFPIPGNDDAIRSVNLLTRVVADAVAEGLIARNAKATGNEEAAAEPLAEWERELLEGDKAPAAEAPVAEAPVAEAPVEEAPVAEAPVEEAPVAEAPVAEAPAAEAAVEEAPATEAATEK</sequence>
<name>A0A7Y7LZJ2_9MICC</name>
<dbReference type="Proteomes" id="UP000543556">
    <property type="component" value="Unassembled WGS sequence"/>
</dbReference>
<keyword evidence="8" id="KW-1185">Reference proteome</keyword>
<dbReference type="InterPro" id="IPR005706">
    <property type="entry name" value="Ribosomal_uS2_bac/mit/plastid"/>
</dbReference>
<dbReference type="GO" id="GO:0022627">
    <property type="term" value="C:cytosolic small ribosomal subunit"/>
    <property type="evidence" value="ECO:0007669"/>
    <property type="project" value="TreeGrafter"/>
</dbReference>
<dbReference type="GO" id="GO:0003735">
    <property type="term" value="F:structural constituent of ribosome"/>
    <property type="evidence" value="ECO:0007669"/>
    <property type="project" value="InterPro"/>
</dbReference>
<comment type="caution">
    <text evidence="7">The sequence shown here is derived from an EMBL/GenBank/DDBJ whole genome shotgun (WGS) entry which is preliminary data.</text>
</comment>
<dbReference type="SUPFAM" id="SSF52313">
    <property type="entry name" value="Ribosomal protein S2"/>
    <property type="match status" value="1"/>
</dbReference>
<dbReference type="Pfam" id="PF00318">
    <property type="entry name" value="Ribosomal_S2"/>
    <property type="match status" value="1"/>
</dbReference>
<reference evidence="7 8" key="1">
    <citation type="submission" date="2020-02" db="EMBL/GenBank/DDBJ databases">
        <title>Genome sequence of strain AETb3-4.</title>
        <authorList>
            <person name="Gao J."/>
            <person name="Zhang X."/>
        </authorList>
    </citation>
    <scope>NUCLEOTIDE SEQUENCE [LARGE SCALE GENOMIC DNA]</scope>
    <source>
        <strain evidence="7 8">AETb3-4</strain>
    </source>
</reference>
<evidence type="ECO:0000256" key="4">
    <source>
        <dbReference type="ARBA" id="ARBA00035256"/>
    </source>
</evidence>
<accession>A0A7Y7LZJ2</accession>
<keyword evidence="2 5" id="KW-0689">Ribosomal protein</keyword>
<evidence type="ECO:0000313" key="8">
    <source>
        <dbReference type="Proteomes" id="UP000543556"/>
    </source>
</evidence>
<evidence type="ECO:0000256" key="3">
    <source>
        <dbReference type="ARBA" id="ARBA00023274"/>
    </source>
</evidence>
<dbReference type="PANTHER" id="PTHR12534">
    <property type="entry name" value="30S RIBOSOMAL PROTEIN S2 PROKARYOTIC AND ORGANELLAR"/>
    <property type="match status" value="1"/>
</dbReference>
<evidence type="ECO:0000313" key="7">
    <source>
        <dbReference type="EMBL" id="NVM94721.1"/>
    </source>
</evidence>
<protein>
    <recommendedName>
        <fullName evidence="4 5">Small ribosomal subunit protein uS2</fullName>
    </recommendedName>
</protein>
<dbReference type="PRINTS" id="PR00395">
    <property type="entry name" value="RIBOSOMALS2"/>
</dbReference>
<gene>
    <name evidence="5 7" type="primary">rpsB</name>
    <name evidence="7" type="ORF">G6034_07335</name>
</gene>
<proteinExistence type="inferred from homology"/>
<dbReference type="GO" id="GO:0006412">
    <property type="term" value="P:translation"/>
    <property type="evidence" value="ECO:0007669"/>
    <property type="project" value="UniProtKB-UniRule"/>
</dbReference>
<dbReference type="InterPro" id="IPR023591">
    <property type="entry name" value="Ribosomal_uS2_flav_dom_sf"/>
</dbReference>
<dbReference type="InterPro" id="IPR018130">
    <property type="entry name" value="Ribosomal_uS2_CS"/>
</dbReference>
<dbReference type="Gene3D" id="3.40.50.10490">
    <property type="entry name" value="Glucose-6-phosphate isomerase like protein, domain 1"/>
    <property type="match status" value="1"/>
</dbReference>
<feature type="region of interest" description="Disordered" evidence="6">
    <location>
        <begin position="253"/>
        <end position="316"/>
    </location>
</feature>
<dbReference type="PROSITE" id="PS00962">
    <property type="entry name" value="RIBOSOMAL_S2_1"/>
    <property type="match status" value="1"/>
</dbReference>
<organism evidence="7 8">
    <name type="scientific">Arthrobacter wenxiniae</name>
    <dbReference type="NCBI Taxonomy" id="2713570"/>
    <lineage>
        <taxon>Bacteria</taxon>
        <taxon>Bacillati</taxon>
        <taxon>Actinomycetota</taxon>
        <taxon>Actinomycetes</taxon>
        <taxon>Micrococcales</taxon>
        <taxon>Micrococcaceae</taxon>
        <taxon>Arthrobacter</taxon>
    </lineage>
</organism>
<feature type="compositionally biased region" description="Low complexity" evidence="6">
    <location>
        <begin position="259"/>
        <end position="316"/>
    </location>
</feature>
<dbReference type="InterPro" id="IPR001865">
    <property type="entry name" value="Ribosomal_uS2"/>
</dbReference>
<dbReference type="HAMAP" id="MF_00291_B">
    <property type="entry name" value="Ribosomal_uS2_B"/>
    <property type="match status" value="1"/>
</dbReference>
<dbReference type="RefSeq" id="WP_176634442.1">
    <property type="nucleotide sequence ID" value="NZ_JAAMFM010000007.1"/>
</dbReference>
<dbReference type="FunFam" id="1.10.287.610:FF:000001">
    <property type="entry name" value="30S ribosomal protein S2"/>
    <property type="match status" value="1"/>
</dbReference>